<comment type="caution">
    <text evidence="3">The sequence shown here is derived from an EMBL/GenBank/DDBJ whole genome shotgun (WGS) entry which is preliminary data.</text>
</comment>
<keyword evidence="4" id="KW-1185">Reference proteome</keyword>
<name>A0A9P0TJC0_PIEBR</name>
<dbReference type="PROSITE" id="PS50878">
    <property type="entry name" value="RT_POL"/>
    <property type="match status" value="1"/>
</dbReference>
<proteinExistence type="predicted"/>
<feature type="transmembrane region" description="Helical" evidence="1">
    <location>
        <begin position="69"/>
        <end position="94"/>
    </location>
</feature>
<sequence length="201" mass="21674">MLDMAKAFDRVWHDGLVLKLIESPLPRRMVAVLRAFLTERTFFVATGEAASRPRPITAGVPQGSVLSPLLYTTVSLCTVCAMLTCCLMLTLITVMVMGIGIGFHYCFVQNSVDAMEKAAAAAGAVRSGNARKSLASGNVMRSVDKAVQRGFAHRLTRREADTPPLSNNVTNSSYALDTNLTRTNITQSIDFTSTNVSLSAL</sequence>
<dbReference type="AlphaFoldDB" id="A0A9P0TJC0"/>
<dbReference type="Pfam" id="PF00078">
    <property type="entry name" value="RVT_1"/>
    <property type="match status" value="1"/>
</dbReference>
<reference evidence="3" key="1">
    <citation type="submission" date="2022-05" db="EMBL/GenBank/DDBJ databases">
        <authorList>
            <person name="Okamura Y."/>
        </authorList>
    </citation>
    <scope>NUCLEOTIDE SEQUENCE</scope>
</reference>
<evidence type="ECO:0000313" key="3">
    <source>
        <dbReference type="EMBL" id="CAH4028384.1"/>
    </source>
</evidence>
<evidence type="ECO:0000313" key="4">
    <source>
        <dbReference type="Proteomes" id="UP001152562"/>
    </source>
</evidence>
<accession>A0A9P0TJC0</accession>
<feature type="domain" description="Reverse transcriptase" evidence="2">
    <location>
        <begin position="1"/>
        <end position="140"/>
    </location>
</feature>
<dbReference type="InterPro" id="IPR000477">
    <property type="entry name" value="RT_dom"/>
</dbReference>
<keyword evidence="1" id="KW-0812">Transmembrane</keyword>
<keyword evidence="1" id="KW-0472">Membrane</keyword>
<gene>
    <name evidence="3" type="ORF">PIBRA_LOCUS5241</name>
</gene>
<dbReference type="Proteomes" id="UP001152562">
    <property type="component" value="Unassembled WGS sequence"/>
</dbReference>
<evidence type="ECO:0000256" key="1">
    <source>
        <dbReference type="SAM" id="Phobius"/>
    </source>
</evidence>
<dbReference type="PANTHER" id="PTHR19446">
    <property type="entry name" value="REVERSE TRANSCRIPTASES"/>
    <property type="match status" value="1"/>
</dbReference>
<keyword evidence="1" id="KW-1133">Transmembrane helix</keyword>
<protein>
    <recommendedName>
        <fullName evidence="2">Reverse transcriptase domain-containing protein</fullName>
    </recommendedName>
</protein>
<dbReference type="EMBL" id="CALOZG010000005">
    <property type="protein sequence ID" value="CAH4028384.1"/>
    <property type="molecule type" value="Genomic_DNA"/>
</dbReference>
<evidence type="ECO:0000259" key="2">
    <source>
        <dbReference type="PROSITE" id="PS50878"/>
    </source>
</evidence>
<organism evidence="3 4">
    <name type="scientific">Pieris brassicae</name>
    <name type="common">White butterfly</name>
    <name type="synonym">Large white butterfly</name>
    <dbReference type="NCBI Taxonomy" id="7116"/>
    <lineage>
        <taxon>Eukaryota</taxon>
        <taxon>Metazoa</taxon>
        <taxon>Ecdysozoa</taxon>
        <taxon>Arthropoda</taxon>
        <taxon>Hexapoda</taxon>
        <taxon>Insecta</taxon>
        <taxon>Pterygota</taxon>
        <taxon>Neoptera</taxon>
        <taxon>Endopterygota</taxon>
        <taxon>Lepidoptera</taxon>
        <taxon>Glossata</taxon>
        <taxon>Ditrysia</taxon>
        <taxon>Papilionoidea</taxon>
        <taxon>Pieridae</taxon>
        <taxon>Pierinae</taxon>
        <taxon>Pieris</taxon>
    </lineage>
</organism>